<dbReference type="RefSeq" id="WP_344452455.1">
    <property type="nucleotide sequence ID" value="NZ_BAAATZ010000018.1"/>
</dbReference>
<name>A0ABP6GW46_9ACTN</name>
<dbReference type="Pfam" id="PF01663">
    <property type="entry name" value="Phosphodiest"/>
    <property type="match status" value="1"/>
</dbReference>
<dbReference type="Gene3D" id="3.40.720.10">
    <property type="entry name" value="Alkaline Phosphatase, subunit A"/>
    <property type="match status" value="1"/>
</dbReference>
<evidence type="ECO:0000313" key="1">
    <source>
        <dbReference type="EMBL" id="GAA2730487.1"/>
    </source>
</evidence>
<accession>A0ABP6GW46</accession>
<keyword evidence="2" id="KW-1185">Reference proteome</keyword>
<evidence type="ECO:0000313" key="2">
    <source>
        <dbReference type="Proteomes" id="UP001501842"/>
    </source>
</evidence>
<gene>
    <name evidence="1" type="ORF">GCM10010439_43640</name>
</gene>
<dbReference type="InterPro" id="IPR002591">
    <property type="entry name" value="Phosphodiest/P_Trfase"/>
</dbReference>
<reference evidence="2" key="1">
    <citation type="journal article" date="2019" name="Int. J. Syst. Evol. Microbiol.">
        <title>The Global Catalogue of Microorganisms (GCM) 10K type strain sequencing project: providing services to taxonomists for standard genome sequencing and annotation.</title>
        <authorList>
            <consortium name="The Broad Institute Genomics Platform"/>
            <consortium name="The Broad Institute Genome Sequencing Center for Infectious Disease"/>
            <person name="Wu L."/>
            <person name="Ma J."/>
        </authorList>
    </citation>
    <scope>NUCLEOTIDE SEQUENCE [LARGE SCALE GENOMIC DNA]</scope>
    <source>
        <strain evidence="2">JCM 8201</strain>
    </source>
</reference>
<dbReference type="PANTHER" id="PTHR10151">
    <property type="entry name" value="ECTONUCLEOTIDE PYROPHOSPHATASE/PHOSPHODIESTERASE"/>
    <property type="match status" value="1"/>
</dbReference>
<organism evidence="1 2">
    <name type="scientific">Actinocorallia aurantiaca</name>
    <dbReference type="NCBI Taxonomy" id="46204"/>
    <lineage>
        <taxon>Bacteria</taxon>
        <taxon>Bacillati</taxon>
        <taxon>Actinomycetota</taxon>
        <taxon>Actinomycetes</taxon>
        <taxon>Streptosporangiales</taxon>
        <taxon>Thermomonosporaceae</taxon>
        <taxon>Actinocorallia</taxon>
    </lineage>
</organism>
<sequence>MIPAPRYGEASLADLSSSVLASLGVPGQVDVLGLPELPRACVLLIDGMGWELLREHPEDAPFLSSLAGRPLTAGFPATTVTSLSSLATGLPPGAHGMLGTLVSIPGEGRLLNCLRWDDGRTDPNAFQARETVYARAEAAGVASSYLASGAYANTGFNQAITRGSRYVPADSMGQLVARAEEVLRESERAHVTVYHSDLDTTGHMFGSGSKAWRHQLRFVDLLAERVAEVLPAGTALYVTADHGMSNPSDKVDADVRTELREGVSLLGGEPRARHVYAEPGAAADVLACWSEVLDGRAWIMTREQAIEEGCFGGVDPAMLPRIGDVIAVPYGDLAVIAGREHPIEALMVGMHGSLVPEEQLVPLLEMTR</sequence>
<protein>
    <submittedName>
        <fullName evidence="1">Alkaline phosphatase family protein</fullName>
    </submittedName>
</protein>
<dbReference type="SUPFAM" id="SSF53649">
    <property type="entry name" value="Alkaline phosphatase-like"/>
    <property type="match status" value="1"/>
</dbReference>
<dbReference type="Proteomes" id="UP001501842">
    <property type="component" value="Unassembled WGS sequence"/>
</dbReference>
<dbReference type="PANTHER" id="PTHR10151:SF120">
    <property type="entry name" value="BIS(5'-ADENOSYL)-TRIPHOSPHATASE"/>
    <property type="match status" value="1"/>
</dbReference>
<dbReference type="InterPro" id="IPR017850">
    <property type="entry name" value="Alkaline_phosphatase_core_sf"/>
</dbReference>
<dbReference type="EMBL" id="BAAATZ010000018">
    <property type="protein sequence ID" value="GAA2730487.1"/>
    <property type="molecule type" value="Genomic_DNA"/>
</dbReference>
<comment type="caution">
    <text evidence="1">The sequence shown here is derived from an EMBL/GenBank/DDBJ whole genome shotgun (WGS) entry which is preliminary data.</text>
</comment>
<proteinExistence type="predicted"/>